<dbReference type="Pfam" id="PF09482">
    <property type="entry name" value="OrgA_MxiK"/>
    <property type="match status" value="1"/>
</dbReference>
<evidence type="ECO:0000313" key="2">
    <source>
        <dbReference type="Proteomes" id="UP001288620"/>
    </source>
</evidence>
<gene>
    <name evidence="1" type="ORF">N4G40_13935</name>
</gene>
<organism evidence="1 2">
    <name type="scientific">Pantoea eucrina</name>
    <dbReference type="NCBI Taxonomy" id="472693"/>
    <lineage>
        <taxon>Bacteria</taxon>
        <taxon>Pseudomonadati</taxon>
        <taxon>Pseudomonadota</taxon>
        <taxon>Gammaproteobacteria</taxon>
        <taxon>Enterobacterales</taxon>
        <taxon>Erwiniaceae</taxon>
        <taxon>Pantoea</taxon>
    </lineage>
</organism>
<evidence type="ECO:0000313" key="1">
    <source>
        <dbReference type="EMBL" id="MDZ7279360.1"/>
    </source>
</evidence>
<sequence length="185" mass="21165">MKVAAIDFFAADPVDWLHPSRLPAGCRVLKGVQRAVLNRVLTRALELKPFTEELLANRQHRFICEHWFLIRTAAYYLACYRHQALLRQSVTGWQLDSGAYHFLKMFPARSQTPLIPYRYALSMEALASQEACALPLESALSMRIKLMFAASETDDGVQSEADSLLFMMALKHAKYYTRESSALRY</sequence>
<proteinExistence type="predicted"/>
<protein>
    <submittedName>
        <fullName evidence="1">Uncharacterized protein</fullName>
    </submittedName>
</protein>
<dbReference type="Proteomes" id="UP001288620">
    <property type="component" value="Unassembled WGS sequence"/>
</dbReference>
<dbReference type="InterPro" id="IPR013388">
    <property type="entry name" value="T3SS_OrgA/MxiK"/>
</dbReference>
<name>A0ABU5LHE4_9GAMM</name>
<dbReference type="EMBL" id="JAOBTT010000001">
    <property type="protein sequence ID" value="MDZ7279360.1"/>
    <property type="molecule type" value="Genomic_DNA"/>
</dbReference>
<reference evidence="2" key="1">
    <citation type="submission" date="2023-07" db="EMBL/GenBank/DDBJ databases">
        <title>Structural and functional analysis of rice phyllospheric bacteria for their antimicrobial properties and defense elicitation against blast disease.</title>
        <authorList>
            <person name="Sahu K.P."/>
            <person name="Asharani P."/>
            <person name="Kumar M."/>
            <person name="Reddy B."/>
            <person name="Kumar A."/>
        </authorList>
    </citation>
    <scope>NUCLEOTIDE SEQUENCE [LARGE SCALE GENOMIC DNA]</scope>
    <source>
        <strain evidence="2">OsEp_Plm_30P10</strain>
    </source>
</reference>
<accession>A0ABU5LHE4</accession>
<comment type="caution">
    <text evidence="1">The sequence shown here is derived from an EMBL/GenBank/DDBJ whole genome shotgun (WGS) entry which is preliminary data.</text>
</comment>
<dbReference type="RefSeq" id="WP_322543217.1">
    <property type="nucleotide sequence ID" value="NZ_JAOBTT010000001.1"/>
</dbReference>
<keyword evidence="2" id="KW-1185">Reference proteome</keyword>